<evidence type="ECO:0000313" key="3">
    <source>
        <dbReference type="Proteomes" id="UP000480266"/>
    </source>
</evidence>
<feature type="domain" description="Tautomerase cis-CaaD-like" evidence="1">
    <location>
        <begin position="1"/>
        <end position="129"/>
    </location>
</feature>
<dbReference type="InterPro" id="IPR028116">
    <property type="entry name" value="Cis-CaaD-like"/>
</dbReference>
<dbReference type="Gene3D" id="3.30.429.10">
    <property type="entry name" value="Macrophage Migration Inhibitory Factor"/>
    <property type="match status" value="1"/>
</dbReference>
<evidence type="ECO:0000313" key="2">
    <source>
        <dbReference type="EMBL" id="NGX99793.1"/>
    </source>
</evidence>
<accession>A0A7C9VTN4</accession>
<name>A0A7C9VTN4_9BRAD</name>
<evidence type="ECO:0000259" key="1">
    <source>
        <dbReference type="Pfam" id="PF14832"/>
    </source>
</evidence>
<organism evidence="2 3">
    <name type="scientific">Candidatus Afipia apatlaquensis</name>
    <dbReference type="NCBI Taxonomy" id="2712852"/>
    <lineage>
        <taxon>Bacteria</taxon>
        <taxon>Pseudomonadati</taxon>
        <taxon>Pseudomonadota</taxon>
        <taxon>Alphaproteobacteria</taxon>
        <taxon>Hyphomicrobiales</taxon>
        <taxon>Nitrobacteraceae</taxon>
        <taxon>Afipia</taxon>
    </lineage>
</organism>
<dbReference type="Pfam" id="PF14832">
    <property type="entry name" value="Tautomerase_3"/>
    <property type="match status" value="1"/>
</dbReference>
<dbReference type="Proteomes" id="UP000480266">
    <property type="component" value="Unassembled WGS sequence"/>
</dbReference>
<dbReference type="AlphaFoldDB" id="A0A7C9VTN4"/>
<gene>
    <name evidence="2" type="ORF">G4V63_32820</name>
</gene>
<reference evidence="2" key="1">
    <citation type="submission" date="2020-02" db="EMBL/GenBank/DDBJ databases">
        <title>Draft genome sequence of Candidatus Afipia apatlaquensis IBT-C3, a potential strain for decolorization of textile dyes.</title>
        <authorList>
            <person name="Sanchez-Reyes A."/>
            <person name="Breton-Deval L."/>
            <person name="Mangelson H."/>
            <person name="Sanchez-Flores A."/>
        </authorList>
    </citation>
    <scope>NUCLEOTIDE SEQUENCE [LARGE SCALE GENOMIC DNA]</scope>
    <source>
        <strain evidence="2">IBT-C3</strain>
    </source>
</reference>
<proteinExistence type="predicted"/>
<dbReference type="InterPro" id="IPR014347">
    <property type="entry name" value="Tautomerase/MIF_sf"/>
</dbReference>
<dbReference type="EMBL" id="JAAMRR010001689">
    <property type="protein sequence ID" value="NGX99793.1"/>
    <property type="molecule type" value="Genomic_DNA"/>
</dbReference>
<keyword evidence="3" id="KW-1185">Reference proteome</keyword>
<protein>
    <submittedName>
        <fullName evidence="2">Cis-3-chloroacrylic acid dehalogenase</fullName>
    </submittedName>
</protein>
<sequence length="149" mass="16003">MPTYTVTTANLTLSAAQKGQIAEAITAAHHVATGAPAFFAQVIFRALENGEHFIGGKPNAHPHVFVHGMIRSGRGIDVKQKLMGEAADKVRAAAGVGAEDVWFYIQDIDAPQMIEFGRFLPEPGAEDAWRKAITPEKQSQLGKAGVRVL</sequence>
<comment type="caution">
    <text evidence="2">The sequence shown here is derived from an EMBL/GenBank/DDBJ whole genome shotgun (WGS) entry which is preliminary data.</text>
</comment>
<dbReference type="SUPFAM" id="SSF55331">
    <property type="entry name" value="Tautomerase/MIF"/>
    <property type="match status" value="1"/>
</dbReference>